<dbReference type="Pfam" id="PF09335">
    <property type="entry name" value="VTT_dom"/>
    <property type="match status" value="1"/>
</dbReference>
<dbReference type="PANTHER" id="PTHR30353">
    <property type="entry name" value="INNER MEMBRANE PROTEIN DEDA-RELATED"/>
    <property type="match status" value="1"/>
</dbReference>
<feature type="transmembrane region" description="Helical" evidence="7">
    <location>
        <begin position="12"/>
        <end position="30"/>
    </location>
</feature>
<keyword evidence="10" id="KW-1185">Reference proteome</keyword>
<organism evidence="9 10">
    <name type="scientific">Xylanimonas ulmi</name>
    <dbReference type="NCBI Taxonomy" id="228973"/>
    <lineage>
        <taxon>Bacteria</taxon>
        <taxon>Bacillati</taxon>
        <taxon>Actinomycetota</taxon>
        <taxon>Actinomycetes</taxon>
        <taxon>Micrococcales</taxon>
        <taxon>Promicromonosporaceae</taxon>
        <taxon>Xylanimonas</taxon>
    </lineage>
</organism>
<evidence type="ECO:0000256" key="5">
    <source>
        <dbReference type="ARBA" id="ARBA00022989"/>
    </source>
</evidence>
<dbReference type="GO" id="GO:0005886">
    <property type="term" value="C:plasma membrane"/>
    <property type="evidence" value="ECO:0007669"/>
    <property type="project" value="UniProtKB-SubCell"/>
</dbReference>
<evidence type="ECO:0000313" key="9">
    <source>
        <dbReference type="EMBL" id="RZS63179.1"/>
    </source>
</evidence>
<dbReference type="EMBL" id="SGWX01000001">
    <property type="protein sequence ID" value="RZS63179.1"/>
    <property type="molecule type" value="Genomic_DNA"/>
</dbReference>
<dbReference type="AlphaFoldDB" id="A0A4Q7MAB9"/>
<protein>
    <submittedName>
        <fullName evidence="9">Membrane protein DedA with SNARE-associated domain</fullName>
    </submittedName>
</protein>
<keyword evidence="5 7" id="KW-1133">Transmembrane helix</keyword>
<evidence type="ECO:0000256" key="6">
    <source>
        <dbReference type="ARBA" id="ARBA00023136"/>
    </source>
</evidence>
<feature type="transmembrane region" description="Helical" evidence="7">
    <location>
        <begin position="173"/>
        <end position="190"/>
    </location>
</feature>
<comment type="caution">
    <text evidence="9">The sequence shown here is derived from an EMBL/GenBank/DDBJ whole genome shotgun (WGS) entry which is preliminary data.</text>
</comment>
<comment type="similarity">
    <text evidence="2 7">Belongs to the DedA family.</text>
</comment>
<evidence type="ECO:0000256" key="3">
    <source>
        <dbReference type="ARBA" id="ARBA00022475"/>
    </source>
</evidence>
<accession>A0A4Q7MAB9</accession>
<reference evidence="9 10" key="1">
    <citation type="submission" date="2019-02" db="EMBL/GenBank/DDBJ databases">
        <title>Sequencing the genomes of 1000 actinobacteria strains.</title>
        <authorList>
            <person name="Klenk H.-P."/>
        </authorList>
    </citation>
    <scope>NUCLEOTIDE SEQUENCE [LARGE SCALE GENOMIC DNA]</scope>
    <source>
        <strain evidence="9 10">DSM 16932</strain>
    </source>
</reference>
<evidence type="ECO:0000256" key="2">
    <source>
        <dbReference type="ARBA" id="ARBA00010792"/>
    </source>
</evidence>
<dbReference type="InterPro" id="IPR032816">
    <property type="entry name" value="VTT_dom"/>
</dbReference>
<dbReference type="Proteomes" id="UP000293852">
    <property type="component" value="Unassembled WGS sequence"/>
</dbReference>
<evidence type="ECO:0000256" key="7">
    <source>
        <dbReference type="RuleBase" id="RU367016"/>
    </source>
</evidence>
<evidence type="ECO:0000259" key="8">
    <source>
        <dbReference type="Pfam" id="PF09335"/>
    </source>
</evidence>
<proteinExistence type="inferred from homology"/>
<comment type="subcellular location">
    <subcellularLocation>
        <location evidence="1 7">Cell membrane</location>
        <topology evidence="1 7">Multi-pass membrane protein</topology>
    </subcellularLocation>
</comment>
<sequence length="239" mass="25040">MTILSQVEDWILATSGAGWVYPLMFALALIDGFFPPLPSESVIITLAVASVATGSPWLVGVLVAAVLGAWCGDQIAYQIGRSIGTERIAILRTRRGRSTVAWARLALARRGAAFIIAARYVPIGRVAVNMTAGAVGYSRRRFLGYSGIAAVVWGVYSVAVGLTAGAWLQHNPLLAMAVGIVAGVLVGVLLDRVVRAVLRRRGEAVDEMVGEMVEGSDDQPAAVTACAAAPAGASGRRPW</sequence>
<evidence type="ECO:0000313" key="10">
    <source>
        <dbReference type="Proteomes" id="UP000293852"/>
    </source>
</evidence>
<gene>
    <name evidence="9" type="ORF">EV386_3541</name>
</gene>
<evidence type="ECO:0000256" key="1">
    <source>
        <dbReference type="ARBA" id="ARBA00004651"/>
    </source>
</evidence>
<name>A0A4Q7MAB9_9MICO</name>
<keyword evidence="6 7" id="KW-0472">Membrane</keyword>
<dbReference type="PANTHER" id="PTHR30353:SF0">
    <property type="entry name" value="TRANSMEMBRANE PROTEIN"/>
    <property type="match status" value="1"/>
</dbReference>
<feature type="domain" description="VTT" evidence="8">
    <location>
        <begin position="43"/>
        <end position="161"/>
    </location>
</feature>
<dbReference type="RefSeq" id="WP_165400040.1">
    <property type="nucleotide sequence ID" value="NZ_SGWX01000001.1"/>
</dbReference>
<keyword evidence="4 7" id="KW-0812">Transmembrane</keyword>
<evidence type="ECO:0000256" key="4">
    <source>
        <dbReference type="ARBA" id="ARBA00022692"/>
    </source>
</evidence>
<keyword evidence="3 7" id="KW-1003">Cell membrane</keyword>
<feature type="transmembrane region" description="Helical" evidence="7">
    <location>
        <begin position="42"/>
        <end position="71"/>
    </location>
</feature>
<feature type="transmembrane region" description="Helical" evidence="7">
    <location>
        <begin position="142"/>
        <end position="167"/>
    </location>
</feature>
<dbReference type="InterPro" id="IPR032818">
    <property type="entry name" value="DedA-like"/>
</dbReference>